<evidence type="ECO:0000256" key="6">
    <source>
        <dbReference type="ARBA" id="ARBA00023002"/>
    </source>
</evidence>
<comment type="caution">
    <text evidence="8">The sequence shown here is derived from an EMBL/GenBank/DDBJ whole genome shotgun (WGS) entry which is preliminary data.</text>
</comment>
<dbReference type="SUPFAM" id="SSF55469">
    <property type="entry name" value="FMN-dependent nitroreductase-like"/>
    <property type="match status" value="1"/>
</dbReference>
<keyword evidence="4" id="KW-0288">FMN</keyword>
<keyword evidence="6" id="KW-0560">Oxidoreductase</keyword>
<evidence type="ECO:0000256" key="2">
    <source>
        <dbReference type="ARBA" id="ARBA00007118"/>
    </source>
</evidence>
<name>A0A934S6G4_9BACT</name>
<evidence type="ECO:0000256" key="4">
    <source>
        <dbReference type="ARBA" id="ARBA00022643"/>
    </source>
</evidence>
<keyword evidence="5" id="KW-0521">NADP</keyword>
<dbReference type="InterPro" id="IPR000415">
    <property type="entry name" value="Nitroreductase-like"/>
</dbReference>
<evidence type="ECO:0000256" key="3">
    <source>
        <dbReference type="ARBA" id="ARBA00022630"/>
    </source>
</evidence>
<proteinExistence type="inferred from homology"/>
<dbReference type="CDD" id="cd02149">
    <property type="entry name" value="NfsB-like"/>
    <property type="match status" value="1"/>
</dbReference>
<gene>
    <name evidence="8" type="ORF">JIN85_16265</name>
</gene>
<protein>
    <submittedName>
        <fullName evidence="8">NAD(P)H-dependent oxidoreductase</fullName>
    </submittedName>
</protein>
<evidence type="ECO:0000256" key="5">
    <source>
        <dbReference type="ARBA" id="ARBA00022857"/>
    </source>
</evidence>
<evidence type="ECO:0000256" key="1">
    <source>
        <dbReference type="ARBA" id="ARBA00001917"/>
    </source>
</evidence>
<dbReference type="Gene3D" id="3.40.109.10">
    <property type="entry name" value="NADH Oxidase"/>
    <property type="match status" value="1"/>
</dbReference>
<dbReference type="GO" id="GO:0016491">
    <property type="term" value="F:oxidoreductase activity"/>
    <property type="evidence" value="ECO:0007669"/>
    <property type="project" value="UniProtKB-KW"/>
</dbReference>
<reference evidence="8" key="1">
    <citation type="submission" date="2021-01" db="EMBL/GenBank/DDBJ databases">
        <title>Modified the classification status of verrucomicrobia.</title>
        <authorList>
            <person name="Feng X."/>
        </authorList>
    </citation>
    <scope>NUCLEOTIDE SEQUENCE</scope>
    <source>
        <strain evidence="8">KCTC 22041</strain>
    </source>
</reference>
<sequence length="214" mass="23693">MTIAPDTLIDALNWRYATKKFDPKRQISDEVWAAVEKSMVLTPSSFGLQPWKFLIVKTPEIRTKLRAAAWGQSQVTDASHFVVFLARTDLVESEVSQWMERMAEVQGIPVNVLDPLKGAITGFVDPMPVSDRAAWNTRQVYIALGQLMLAASMLGIDTCPMEGMNPREFDDILGLNGSGYATAVACALGYRADDDHSSGRPKVRYDAARLIQTI</sequence>
<dbReference type="AlphaFoldDB" id="A0A934S6G4"/>
<dbReference type="Pfam" id="PF00881">
    <property type="entry name" value="Nitroreductase"/>
    <property type="match status" value="1"/>
</dbReference>
<dbReference type="InterPro" id="IPR033878">
    <property type="entry name" value="NfsB-like"/>
</dbReference>
<dbReference type="EMBL" id="JAENIJ010000031">
    <property type="protein sequence ID" value="MBK1883975.1"/>
    <property type="molecule type" value="Genomic_DNA"/>
</dbReference>
<dbReference type="Proteomes" id="UP000603141">
    <property type="component" value="Unassembled WGS sequence"/>
</dbReference>
<dbReference type="RefSeq" id="WP_200272688.1">
    <property type="nucleotide sequence ID" value="NZ_JAENIJ010000031.1"/>
</dbReference>
<keyword evidence="3" id="KW-0285">Flavoprotein</keyword>
<dbReference type="PANTHER" id="PTHR43673">
    <property type="entry name" value="NAD(P)H NITROREDUCTASE YDGI-RELATED"/>
    <property type="match status" value="1"/>
</dbReference>
<keyword evidence="9" id="KW-1185">Reference proteome</keyword>
<accession>A0A934S6G4</accession>
<comment type="cofactor">
    <cofactor evidence="1">
        <name>FMN</name>
        <dbReference type="ChEBI" id="CHEBI:58210"/>
    </cofactor>
</comment>
<comment type="similarity">
    <text evidence="2">Belongs to the nitroreductase family.</text>
</comment>
<evidence type="ECO:0000313" key="9">
    <source>
        <dbReference type="Proteomes" id="UP000603141"/>
    </source>
</evidence>
<organism evidence="8 9">
    <name type="scientific">Luteolibacter pohnpeiensis</name>
    <dbReference type="NCBI Taxonomy" id="454153"/>
    <lineage>
        <taxon>Bacteria</taxon>
        <taxon>Pseudomonadati</taxon>
        <taxon>Verrucomicrobiota</taxon>
        <taxon>Verrucomicrobiia</taxon>
        <taxon>Verrucomicrobiales</taxon>
        <taxon>Verrucomicrobiaceae</taxon>
        <taxon>Luteolibacter</taxon>
    </lineage>
</organism>
<dbReference type="PANTHER" id="PTHR43673:SF2">
    <property type="entry name" value="NITROREDUCTASE"/>
    <property type="match status" value="1"/>
</dbReference>
<feature type="domain" description="Nitroreductase" evidence="7">
    <location>
        <begin position="13"/>
        <end position="190"/>
    </location>
</feature>
<evidence type="ECO:0000313" key="8">
    <source>
        <dbReference type="EMBL" id="MBK1883975.1"/>
    </source>
</evidence>
<dbReference type="InterPro" id="IPR029479">
    <property type="entry name" value="Nitroreductase"/>
</dbReference>
<evidence type="ECO:0000259" key="7">
    <source>
        <dbReference type="Pfam" id="PF00881"/>
    </source>
</evidence>